<sequence>MLKVGVIMGGVSSEYEVSLNTGREMLKHLDRNKYEAVPVVITERGQLIDQVKGLDFALLALHGAYGEDGTVQGTLETLGIPYSGSGVLSSSLCMDKHLSKTILRSKGILTPDWLCWDSMDDYAPEAVERLGYPVMVKPNSGGSSIGMSKVNNVQELRRAVEKAFAEDRSILIEGFTEGQEITCPILGGDLLPVIGIRSLGADWFDYSAKYVQGGADERVIQLSLGTHERVRTAALACYKALKCSVYARVDMLLQNGVPYVLEVNTLPGMTETSLLPRSALVAGYTFSSLLDAIIAGSLQVRGDQAGEVQAAKEEELGQTGRKQAAEGSNEADTEAGEQAAPANQKRQEVVSHA</sequence>
<keyword evidence="15" id="KW-1185">Reference proteome</keyword>
<dbReference type="InterPro" id="IPR016185">
    <property type="entry name" value="PreATP-grasp_dom_sf"/>
</dbReference>
<dbReference type="InterPro" id="IPR013815">
    <property type="entry name" value="ATP_grasp_subdomain_1"/>
</dbReference>
<dbReference type="Proteomes" id="UP000838324">
    <property type="component" value="Unassembled WGS sequence"/>
</dbReference>
<dbReference type="EMBL" id="CAKMMG010000008">
    <property type="protein sequence ID" value="CAH1217575.1"/>
    <property type="molecule type" value="Genomic_DNA"/>
</dbReference>
<keyword evidence="7 10" id="KW-0133">Cell shape</keyword>
<dbReference type="Pfam" id="PF07478">
    <property type="entry name" value="Dala_Dala_lig_C"/>
    <property type="match status" value="1"/>
</dbReference>
<dbReference type="RefSeq" id="WP_236336438.1">
    <property type="nucleotide sequence ID" value="NZ_CAKMMG010000008.1"/>
</dbReference>
<protein>
    <recommendedName>
        <fullName evidence="10">D-alanine--D-alanine ligase</fullName>
        <ecNumber evidence="10">6.3.2.4</ecNumber>
    </recommendedName>
    <alternativeName>
        <fullName evidence="10">D-Ala-D-Ala ligase</fullName>
    </alternativeName>
    <alternativeName>
        <fullName evidence="10">D-alanylalanine synthetase</fullName>
    </alternativeName>
</protein>
<evidence type="ECO:0000256" key="3">
    <source>
        <dbReference type="ARBA" id="ARBA00022490"/>
    </source>
</evidence>
<comment type="function">
    <text evidence="10">Cell wall formation.</text>
</comment>
<feature type="domain" description="ATP-grasp" evidence="13">
    <location>
        <begin position="100"/>
        <end position="295"/>
    </location>
</feature>
<dbReference type="PANTHER" id="PTHR23132:SF23">
    <property type="entry name" value="D-ALANINE--D-ALANINE LIGASE B"/>
    <property type="match status" value="1"/>
</dbReference>
<comment type="pathway">
    <text evidence="10">Cell wall biogenesis; peptidoglycan biosynthesis.</text>
</comment>
<comment type="caution">
    <text evidence="14">The sequence shown here is derived from an EMBL/GenBank/DDBJ whole genome shotgun (WGS) entry which is preliminary data.</text>
</comment>
<dbReference type="SUPFAM" id="SSF52440">
    <property type="entry name" value="PreATP-grasp domain"/>
    <property type="match status" value="1"/>
</dbReference>
<dbReference type="Gene3D" id="3.30.470.20">
    <property type="entry name" value="ATP-grasp fold, B domain"/>
    <property type="match status" value="1"/>
</dbReference>
<keyword evidence="6 11" id="KW-0067">ATP-binding</keyword>
<evidence type="ECO:0000313" key="14">
    <source>
        <dbReference type="EMBL" id="CAH1217575.1"/>
    </source>
</evidence>
<keyword evidence="3 10" id="KW-0963">Cytoplasm</keyword>
<dbReference type="GO" id="GO:0008716">
    <property type="term" value="F:D-alanine-D-alanine ligase activity"/>
    <property type="evidence" value="ECO:0007669"/>
    <property type="project" value="UniProtKB-EC"/>
</dbReference>
<organism evidence="14 15">
    <name type="scientific">Paenibacillus auburnensis</name>
    <dbReference type="NCBI Taxonomy" id="2905649"/>
    <lineage>
        <taxon>Bacteria</taxon>
        <taxon>Bacillati</taxon>
        <taxon>Bacillota</taxon>
        <taxon>Bacilli</taxon>
        <taxon>Bacillales</taxon>
        <taxon>Paenibacillaceae</taxon>
        <taxon>Paenibacillus</taxon>
    </lineage>
</organism>
<dbReference type="NCBIfam" id="NF002378">
    <property type="entry name" value="PRK01372.1"/>
    <property type="match status" value="1"/>
</dbReference>
<proteinExistence type="inferred from homology"/>
<evidence type="ECO:0000256" key="1">
    <source>
        <dbReference type="ARBA" id="ARBA00004496"/>
    </source>
</evidence>
<dbReference type="InterPro" id="IPR000291">
    <property type="entry name" value="D-Ala_lig_Van_CS"/>
</dbReference>
<dbReference type="InterPro" id="IPR011095">
    <property type="entry name" value="Dala_Dala_lig_C"/>
</dbReference>
<keyword evidence="8 10" id="KW-0573">Peptidoglycan synthesis</keyword>
<keyword evidence="5 11" id="KW-0547">Nucleotide-binding</keyword>
<evidence type="ECO:0000313" key="15">
    <source>
        <dbReference type="Proteomes" id="UP000838324"/>
    </source>
</evidence>
<dbReference type="InterPro" id="IPR011761">
    <property type="entry name" value="ATP-grasp"/>
</dbReference>
<dbReference type="HAMAP" id="MF_00047">
    <property type="entry name" value="Dala_Dala_lig"/>
    <property type="match status" value="1"/>
</dbReference>
<dbReference type="PROSITE" id="PS00844">
    <property type="entry name" value="DALA_DALA_LIGASE_2"/>
    <property type="match status" value="1"/>
</dbReference>
<gene>
    <name evidence="14" type="primary">ddl_2</name>
    <name evidence="10" type="synonym">ddl</name>
    <name evidence="14" type="ORF">PAECIP111892_04443</name>
</gene>
<comment type="subcellular location">
    <subcellularLocation>
        <location evidence="1 10">Cytoplasm</location>
    </subcellularLocation>
</comment>
<accession>A0ABN8GT68</accession>
<evidence type="ECO:0000256" key="4">
    <source>
        <dbReference type="ARBA" id="ARBA00022598"/>
    </source>
</evidence>
<evidence type="ECO:0000256" key="2">
    <source>
        <dbReference type="ARBA" id="ARBA00010871"/>
    </source>
</evidence>
<dbReference type="Gene3D" id="3.40.50.20">
    <property type="match status" value="1"/>
</dbReference>
<dbReference type="PROSITE" id="PS50975">
    <property type="entry name" value="ATP_GRASP"/>
    <property type="match status" value="1"/>
</dbReference>
<keyword evidence="9 10" id="KW-0961">Cell wall biogenesis/degradation</keyword>
<dbReference type="InterPro" id="IPR005905">
    <property type="entry name" value="D_ala_D_ala"/>
</dbReference>
<comment type="similarity">
    <text evidence="2 10">Belongs to the D-alanine--D-alanine ligase family.</text>
</comment>
<dbReference type="NCBIfam" id="TIGR01205">
    <property type="entry name" value="D_ala_D_alaTIGR"/>
    <property type="match status" value="1"/>
</dbReference>
<evidence type="ECO:0000256" key="5">
    <source>
        <dbReference type="ARBA" id="ARBA00022741"/>
    </source>
</evidence>
<dbReference type="PANTHER" id="PTHR23132">
    <property type="entry name" value="D-ALANINE--D-ALANINE LIGASE"/>
    <property type="match status" value="1"/>
</dbReference>
<dbReference type="PIRSF" id="PIRSF039102">
    <property type="entry name" value="Ddl/VanB"/>
    <property type="match status" value="1"/>
</dbReference>
<comment type="catalytic activity">
    <reaction evidence="10">
        <text>2 D-alanine + ATP = D-alanyl-D-alanine + ADP + phosphate + H(+)</text>
        <dbReference type="Rhea" id="RHEA:11224"/>
        <dbReference type="ChEBI" id="CHEBI:15378"/>
        <dbReference type="ChEBI" id="CHEBI:30616"/>
        <dbReference type="ChEBI" id="CHEBI:43474"/>
        <dbReference type="ChEBI" id="CHEBI:57416"/>
        <dbReference type="ChEBI" id="CHEBI:57822"/>
        <dbReference type="ChEBI" id="CHEBI:456216"/>
        <dbReference type="EC" id="6.3.2.4"/>
    </reaction>
</comment>
<evidence type="ECO:0000256" key="12">
    <source>
        <dbReference type="SAM" id="MobiDB-lite"/>
    </source>
</evidence>
<evidence type="ECO:0000256" key="6">
    <source>
        <dbReference type="ARBA" id="ARBA00022840"/>
    </source>
</evidence>
<name>A0ABN8GT68_9BACL</name>
<evidence type="ECO:0000256" key="8">
    <source>
        <dbReference type="ARBA" id="ARBA00022984"/>
    </source>
</evidence>
<keyword evidence="4 10" id="KW-0436">Ligase</keyword>
<reference evidence="14" key="1">
    <citation type="submission" date="2022-01" db="EMBL/GenBank/DDBJ databases">
        <authorList>
            <person name="Criscuolo A."/>
        </authorList>
    </citation>
    <scope>NUCLEOTIDE SEQUENCE</scope>
    <source>
        <strain evidence="14">CIP111892</strain>
    </source>
</reference>
<dbReference type="InterPro" id="IPR011127">
    <property type="entry name" value="Dala_Dala_lig_N"/>
</dbReference>
<dbReference type="PROSITE" id="PS00843">
    <property type="entry name" value="DALA_DALA_LIGASE_1"/>
    <property type="match status" value="1"/>
</dbReference>
<evidence type="ECO:0000256" key="7">
    <source>
        <dbReference type="ARBA" id="ARBA00022960"/>
    </source>
</evidence>
<dbReference type="SUPFAM" id="SSF56059">
    <property type="entry name" value="Glutathione synthetase ATP-binding domain-like"/>
    <property type="match status" value="1"/>
</dbReference>
<dbReference type="EC" id="6.3.2.4" evidence="10"/>
<evidence type="ECO:0000256" key="10">
    <source>
        <dbReference type="HAMAP-Rule" id="MF_00047"/>
    </source>
</evidence>
<dbReference type="Gene3D" id="3.30.1490.20">
    <property type="entry name" value="ATP-grasp fold, A domain"/>
    <property type="match status" value="1"/>
</dbReference>
<dbReference type="Pfam" id="PF01820">
    <property type="entry name" value="Dala_Dala_lig_N"/>
    <property type="match status" value="2"/>
</dbReference>
<feature type="region of interest" description="Disordered" evidence="12">
    <location>
        <begin position="309"/>
        <end position="353"/>
    </location>
</feature>
<evidence type="ECO:0000259" key="13">
    <source>
        <dbReference type="PROSITE" id="PS50975"/>
    </source>
</evidence>
<evidence type="ECO:0000256" key="11">
    <source>
        <dbReference type="PROSITE-ProRule" id="PRU00409"/>
    </source>
</evidence>
<evidence type="ECO:0000256" key="9">
    <source>
        <dbReference type="ARBA" id="ARBA00023316"/>
    </source>
</evidence>